<proteinExistence type="predicted"/>
<feature type="signal peptide" evidence="1">
    <location>
        <begin position="1"/>
        <end position="25"/>
    </location>
</feature>
<evidence type="ECO:0000256" key="1">
    <source>
        <dbReference type="SAM" id="SignalP"/>
    </source>
</evidence>
<dbReference type="AlphaFoldDB" id="A0A816MWR9"/>
<reference evidence="2" key="1">
    <citation type="submission" date="2021-02" db="EMBL/GenBank/DDBJ databases">
        <authorList>
            <person name="Nowell W R."/>
        </authorList>
    </citation>
    <scope>NUCLEOTIDE SEQUENCE</scope>
</reference>
<organism evidence="2 4">
    <name type="scientific">Rotaria magnacalcarata</name>
    <dbReference type="NCBI Taxonomy" id="392030"/>
    <lineage>
        <taxon>Eukaryota</taxon>
        <taxon>Metazoa</taxon>
        <taxon>Spiralia</taxon>
        <taxon>Gnathifera</taxon>
        <taxon>Rotifera</taxon>
        <taxon>Eurotatoria</taxon>
        <taxon>Bdelloidea</taxon>
        <taxon>Philodinida</taxon>
        <taxon>Philodinidae</taxon>
        <taxon>Rotaria</taxon>
    </lineage>
</organism>
<evidence type="ECO:0000313" key="4">
    <source>
        <dbReference type="Proteomes" id="UP000663824"/>
    </source>
</evidence>
<accession>A0A816MWR9</accession>
<protein>
    <submittedName>
        <fullName evidence="2">Uncharacterized protein</fullName>
    </submittedName>
</protein>
<dbReference type="Proteomes" id="UP000663824">
    <property type="component" value="Unassembled WGS sequence"/>
</dbReference>
<evidence type="ECO:0000313" key="2">
    <source>
        <dbReference type="EMBL" id="CAF2028751.1"/>
    </source>
</evidence>
<dbReference type="EMBL" id="CAJNRE010003785">
    <property type="protein sequence ID" value="CAF2028751.1"/>
    <property type="molecule type" value="Genomic_DNA"/>
</dbReference>
<comment type="caution">
    <text evidence="2">The sequence shown here is derived from an EMBL/GenBank/DDBJ whole genome shotgun (WGS) entry which is preliminary data.</text>
</comment>
<dbReference type="EMBL" id="CAJOBI010002788">
    <property type="protein sequence ID" value="CAF3944324.1"/>
    <property type="molecule type" value="Genomic_DNA"/>
</dbReference>
<feature type="chain" id="PRO_5036413015" evidence="1">
    <location>
        <begin position="26"/>
        <end position="218"/>
    </location>
</feature>
<dbReference type="Proteomes" id="UP000676336">
    <property type="component" value="Unassembled WGS sequence"/>
</dbReference>
<sequence length="218" mass="24627">MCCYRETSVWLILAIAARCVIISEGTIDNFTEIIKVNEARLMGRNDGLKSPKFYFKYQPEDWSLNIVSYVFSKVPGLSFAFHHTKPLVYSVRFQGTCATISPNRRSFVKIMIDDQILSGNQLMPNTARRASFSPEGYDEATKLVRTDQIGGLYLWSQVYAHIPCIKLETFLLPPGVHTIDVVARTEQILSIYGGELHIRLAEFDSSINLPELNSGIKT</sequence>
<evidence type="ECO:0000313" key="3">
    <source>
        <dbReference type="EMBL" id="CAF3944324.1"/>
    </source>
</evidence>
<keyword evidence="1" id="KW-0732">Signal</keyword>
<name>A0A816MWR9_9BILA</name>
<gene>
    <name evidence="2" type="ORF">MBJ925_LOCUS9730</name>
    <name evidence="3" type="ORF">SMN809_LOCUS8893</name>
</gene>